<dbReference type="InterPro" id="IPR005255">
    <property type="entry name" value="PdxA_fam"/>
</dbReference>
<evidence type="ECO:0000256" key="2">
    <source>
        <dbReference type="ARBA" id="ARBA00023002"/>
    </source>
</evidence>
<keyword evidence="2" id="KW-0560">Oxidoreductase</keyword>
<gene>
    <name evidence="4" type="ORF">AXK12_04695</name>
</gene>
<dbReference type="AlphaFoldDB" id="A0A139SMC8"/>
<dbReference type="SUPFAM" id="SSF53659">
    <property type="entry name" value="Isocitrate/Isopropylmalate dehydrogenase-like"/>
    <property type="match status" value="1"/>
</dbReference>
<evidence type="ECO:0000256" key="3">
    <source>
        <dbReference type="ARBA" id="ARBA00023027"/>
    </source>
</evidence>
<dbReference type="GO" id="GO:0046872">
    <property type="term" value="F:metal ion binding"/>
    <property type="evidence" value="ECO:0007669"/>
    <property type="project" value="UniProtKB-KW"/>
</dbReference>
<evidence type="ECO:0000313" key="5">
    <source>
        <dbReference type="Proteomes" id="UP000071392"/>
    </source>
</evidence>
<comment type="caution">
    <text evidence="4">The sequence shown here is derived from an EMBL/GenBank/DDBJ whole genome shotgun (WGS) entry which is preliminary data.</text>
</comment>
<keyword evidence="3" id="KW-0520">NAD</keyword>
<evidence type="ECO:0000256" key="1">
    <source>
        <dbReference type="ARBA" id="ARBA00022723"/>
    </source>
</evidence>
<dbReference type="NCBIfam" id="TIGR00557">
    <property type="entry name" value="pdxA"/>
    <property type="match status" value="1"/>
</dbReference>
<evidence type="ECO:0000313" key="4">
    <source>
        <dbReference type="EMBL" id="KXU35692.1"/>
    </source>
</evidence>
<dbReference type="RefSeq" id="WP_068711800.1">
    <property type="nucleotide sequence ID" value="NZ_LSZP01000035.1"/>
</dbReference>
<proteinExistence type="predicted"/>
<dbReference type="Proteomes" id="UP000071392">
    <property type="component" value="Unassembled WGS sequence"/>
</dbReference>
<dbReference type="Pfam" id="PF04166">
    <property type="entry name" value="PdxA"/>
    <property type="match status" value="1"/>
</dbReference>
<dbReference type="GO" id="GO:0051287">
    <property type="term" value="F:NAD binding"/>
    <property type="evidence" value="ECO:0007669"/>
    <property type="project" value="InterPro"/>
</dbReference>
<organism evidence="4 5">
    <name type="scientific">Cephaloticoccus capnophilus</name>
    <dbReference type="NCBI Taxonomy" id="1548208"/>
    <lineage>
        <taxon>Bacteria</taxon>
        <taxon>Pseudomonadati</taxon>
        <taxon>Verrucomicrobiota</taxon>
        <taxon>Opitutia</taxon>
        <taxon>Opitutales</taxon>
        <taxon>Opitutaceae</taxon>
        <taxon>Cephaloticoccus</taxon>
    </lineage>
</organism>
<reference evidence="4 5" key="1">
    <citation type="submission" date="2016-02" db="EMBL/GenBank/DDBJ databases">
        <authorList>
            <person name="Wen L."/>
            <person name="He K."/>
            <person name="Yang H."/>
        </authorList>
    </citation>
    <scope>NUCLEOTIDE SEQUENCE [LARGE SCALE GENOMIC DNA]</scope>
    <source>
        <strain evidence="4 5">CV41</strain>
    </source>
</reference>
<dbReference type="Gene3D" id="3.40.718.10">
    <property type="entry name" value="Isopropylmalate Dehydrogenase"/>
    <property type="match status" value="1"/>
</dbReference>
<keyword evidence="5" id="KW-1185">Reference proteome</keyword>
<dbReference type="EMBL" id="LSZP01000035">
    <property type="protein sequence ID" value="KXU35692.1"/>
    <property type="molecule type" value="Genomic_DNA"/>
</dbReference>
<dbReference type="PANTHER" id="PTHR30004">
    <property type="entry name" value="4-HYDROXYTHREONINE-4-PHOSPHATE DEHYDROGENASE"/>
    <property type="match status" value="1"/>
</dbReference>
<accession>A0A139SMC8</accession>
<dbReference type="GO" id="GO:0016491">
    <property type="term" value="F:oxidoreductase activity"/>
    <property type="evidence" value="ECO:0007669"/>
    <property type="project" value="UniProtKB-KW"/>
</dbReference>
<dbReference type="OrthoDB" id="9801783at2"/>
<keyword evidence="1" id="KW-0479">Metal-binding</keyword>
<name>A0A139SMC8_9BACT</name>
<dbReference type="PANTHER" id="PTHR30004:SF6">
    <property type="entry name" value="D-THREONATE 4-PHOSPHATE DEHYDROGENASE"/>
    <property type="match status" value="1"/>
</dbReference>
<protein>
    <submittedName>
        <fullName evidence="4">4-hydroxythreonine-4-phosphate dehydrogenase</fullName>
    </submittedName>
</protein>
<dbReference type="STRING" id="1548208.AXK12_04695"/>
<sequence>MSGALTTSEQGRGEVPLAITCGDPAGVGPELIERILGGQGAPPVSFSGPLAVIGAEQWLRSLPDFVEKIAVGDSAFRAQAGVPSAAGARVALEAMECAAAGCVAGRFSGVVTGPVSKAELAKIGYPFPGQTEFFASRWGGDQCGSAVDEPVMGFVGERLRVVLATWHVPLAEVPNRLSEAVIERTVAAAGELARIGRAASEPAARIAVCGLNPHAGEGGLLGVEERDFLNPILAKLGGRYPGLVPQCLPGDTVFARALRGDFDVVVALYHDQGLAPLKAVDFDTAVNVTLGLPFVRMSPDHGTAFDLAGKGTASPRSFANAIRLARHWVR</sequence>